<dbReference type="SUPFAM" id="SSF51735">
    <property type="entry name" value="NAD(P)-binding Rossmann-fold domains"/>
    <property type="match status" value="1"/>
</dbReference>
<reference evidence="2" key="1">
    <citation type="submission" date="2021-01" db="EMBL/GenBank/DDBJ databases">
        <title>Whole genome shotgun sequence of Sphaerimonospora thailandensis NBRC 107569.</title>
        <authorList>
            <person name="Komaki H."/>
            <person name="Tamura T."/>
        </authorList>
    </citation>
    <scope>NUCLEOTIDE SEQUENCE</scope>
    <source>
        <strain evidence="2">NBRC 107569</strain>
    </source>
</reference>
<dbReference type="RefSeq" id="WP_204017289.1">
    <property type="nucleotide sequence ID" value="NZ_BOOG01000037.1"/>
</dbReference>
<dbReference type="Gene3D" id="3.40.50.720">
    <property type="entry name" value="NAD(P)-binding Rossmann-like Domain"/>
    <property type="match status" value="1"/>
</dbReference>
<evidence type="ECO:0000313" key="2">
    <source>
        <dbReference type="EMBL" id="GIH71595.1"/>
    </source>
</evidence>
<evidence type="ECO:0000259" key="1">
    <source>
        <dbReference type="Pfam" id="PF01370"/>
    </source>
</evidence>
<feature type="domain" description="NAD-dependent epimerase/dehydratase" evidence="1">
    <location>
        <begin position="4"/>
        <end position="72"/>
    </location>
</feature>
<dbReference type="Pfam" id="PF01370">
    <property type="entry name" value="Epimerase"/>
    <property type="match status" value="1"/>
</dbReference>
<protein>
    <submittedName>
        <fullName evidence="2">NAD dependent epimerase/dehydratase</fullName>
    </submittedName>
</protein>
<dbReference type="Proteomes" id="UP000610966">
    <property type="component" value="Unassembled WGS sequence"/>
</dbReference>
<keyword evidence="3" id="KW-1185">Reference proteome</keyword>
<comment type="caution">
    <text evidence="2">The sequence shown here is derived from an EMBL/GenBank/DDBJ whole genome shotgun (WGS) entry which is preliminary data.</text>
</comment>
<sequence>MATIAVVGGTRFFGKTLVRDLLAQGHEVTIITRGLAPDDFGDTVTRLRADANDADRLTAAVTGSAFDVVYHQMCYSPAAALAAVRAFDGRAGKLVMTSSLEVYNKDTFRWRMSAPPMSAFAEEAELDPSSYDYDVELPWSDPDFAGTNYGEGKRQAEAYLSRNATFPVAFARLAHVLAFEDEFTGRFRFHFDRIRDGRRMASFPTPGRTSFVSASDAAAFLSWLGEAPLTGAVNGASPDPASLYDMTAMMSEVIGGKVVIEEVGDAPGDPDLSAFSCPADFGLSVTSAMAAGFEFTRISTWLPQITRAAIDAER</sequence>
<evidence type="ECO:0000313" key="3">
    <source>
        <dbReference type="Proteomes" id="UP000610966"/>
    </source>
</evidence>
<dbReference type="AlphaFoldDB" id="A0A8J3RBK3"/>
<accession>A0A8J3RBK3</accession>
<dbReference type="InterPro" id="IPR001509">
    <property type="entry name" value="Epimerase_deHydtase"/>
</dbReference>
<dbReference type="InterPro" id="IPR036291">
    <property type="entry name" value="NAD(P)-bd_dom_sf"/>
</dbReference>
<proteinExistence type="predicted"/>
<organism evidence="2 3">
    <name type="scientific">Sphaerimonospora thailandensis</name>
    <dbReference type="NCBI Taxonomy" id="795644"/>
    <lineage>
        <taxon>Bacteria</taxon>
        <taxon>Bacillati</taxon>
        <taxon>Actinomycetota</taxon>
        <taxon>Actinomycetes</taxon>
        <taxon>Streptosporangiales</taxon>
        <taxon>Streptosporangiaceae</taxon>
        <taxon>Sphaerimonospora</taxon>
    </lineage>
</organism>
<name>A0A8J3RBK3_9ACTN</name>
<gene>
    <name evidence="2" type="ORF">Mth01_38480</name>
</gene>
<dbReference type="EMBL" id="BOOG01000037">
    <property type="protein sequence ID" value="GIH71595.1"/>
    <property type="molecule type" value="Genomic_DNA"/>
</dbReference>